<name>A0A9X2DU09_9MICO</name>
<evidence type="ECO:0000256" key="1">
    <source>
        <dbReference type="SAM" id="Phobius"/>
    </source>
</evidence>
<reference evidence="2" key="1">
    <citation type="submission" date="2022-06" db="EMBL/GenBank/DDBJ databases">
        <title>Whole genome shotgun sequencing (WGS) of Rathayibacter sp. ZW T2_19, isolated from stored onions (Allium cepa).</title>
        <authorList>
            <person name="Stoll D.A."/>
            <person name="Huch M."/>
        </authorList>
    </citation>
    <scope>NUCLEOTIDE SEQUENCE</scope>
    <source>
        <strain evidence="2">ZW T2_19</strain>
    </source>
</reference>
<proteinExistence type="predicted"/>
<sequence>MMLGPRARRVALTVHVLVSVGWFGAVGAFLAIAIVGATSSDPFTVRSAYLALDPLGTFVIIPLALASLATGILQGLGTHWGLVRHYWVAIKLWLSVFATAVLLLHTRLIETMSLAARHGLIPSTLEGTRTQLVVATAGGAIVLVVITALSVLKPRGRTRIGLRATRTT</sequence>
<feature type="transmembrane region" description="Helical" evidence="1">
    <location>
        <begin position="55"/>
        <end position="73"/>
    </location>
</feature>
<evidence type="ECO:0000313" key="2">
    <source>
        <dbReference type="EMBL" id="MCM6761177.1"/>
    </source>
</evidence>
<evidence type="ECO:0000313" key="3">
    <source>
        <dbReference type="Proteomes" id="UP001155240"/>
    </source>
</evidence>
<keyword evidence="1" id="KW-0472">Membrane</keyword>
<feature type="transmembrane region" description="Helical" evidence="1">
    <location>
        <begin position="132"/>
        <end position="152"/>
    </location>
</feature>
<dbReference type="AlphaFoldDB" id="A0A9X2DU09"/>
<organism evidence="2 3">
    <name type="scientific">Rathayibacter rubneri</name>
    <dbReference type="NCBI Taxonomy" id="2950106"/>
    <lineage>
        <taxon>Bacteria</taxon>
        <taxon>Bacillati</taxon>
        <taxon>Actinomycetota</taxon>
        <taxon>Actinomycetes</taxon>
        <taxon>Micrococcales</taxon>
        <taxon>Microbacteriaceae</taxon>
        <taxon>Rathayibacter</taxon>
    </lineage>
</organism>
<keyword evidence="1" id="KW-1133">Transmembrane helix</keyword>
<dbReference type="Proteomes" id="UP001155240">
    <property type="component" value="Unassembled WGS sequence"/>
</dbReference>
<feature type="transmembrane region" description="Helical" evidence="1">
    <location>
        <begin position="85"/>
        <end position="104"/>
    </location>
</feature>
<dbReference type="EMBL" id="JAMRYM010000003">
    <property type="protein sequence ID" value="MCM6761177.1"/>
    <property type="molecule type" value="Genomic_DNA"/>
</dbReference>
<gene>
    <name evidence="2" type="ORF">NB037_01980</name>
</gene>
<feature type="transmembrane region" description="Helical" evidence="1">
    <location>
        <begin position="12"/>
        <end position="35"/>
    </location>
</feature>
<dbReference type="RefSeq" id="WP_230674268.1">
    <property type="nucleotide sequence ID" value="NZ_JAMRYM010000003.1"/>
</dbReference>
<keyword evidence="3" id="KW-1185">Reference proteome</keyword>
<comment type="caution">
    <text evidence="2">The sequence shown here is derived from an EMBL/GenBank/DDBJ whole genome shotgun (WGS) entry which is preliminary data.</text>
</comment>
<accession>A0A9X2DU09</accession>
<keyword evidence="1" id="KW-0812">Transmembrane</keyword>
<protein>
    <submittedName>
        <fullName evidence="2">DUF2269 domain-containing protein</fullName>
    </submittedName>
</protein>